<evidence type="ECO:0000313" key="4">
    <source>
        <dbReference type="Proteomes" id="UP000294739"/>
    </source>
</evidence>
<keyword evidence="2" id="KW-0472">Membrane</keyword>
<name>A0A4V2Z3G6_9ACTN</name>
<evidence type="ECO:0000313" key="3">
    <source>
        <dbReference type="EMBL" id="TDE12618.1"/>
    </source>
</evidence>
<dbReference type="Proteomes" id="UP000294739">
    <property type="component" value="Unassembled WGS sequence"/>
</dbReference>
<evidence type="ECO:0000256" key="1">
    <source>
        <dbReference type="SAM" id="MobiDB-lite"/>
    </source>
</evidence>
<feature type="region of interest" description="Disordered" evidence="1">
    <location>
        <begin position="29"/>
        <end position="68"/>
    </location>
</feature>
<feature type="transmembrane region" description="Helical" evidence="2">
    <location>
        <begin position="74"/>
        <end position="94"/>
    </location>
</feature>
<dbReference type="InParanoid" id="A0A4V2Z3G6"/>
<sequence>MRIGTRLLVVAALVLGIVMMHHVARSGHEAVQGAERTSSPSSMVVTAGHDEAGSPGASSTDHGEPDHSSSAHGLLHLCVAVLTAAVLLVLGRLAHAGRLLPAFLSATAAVVRRVFRPPPPRPAGWELLTSLCVMRT</sequence>
<keyword evidence="2" id="KW-1133">Transmembrane helix</keyword>
<keyword evidence="2" id="KW-0812">Transmembrane</keyword>
<dbReference type="RefSeq" id="WP_131892859.1">
    <property type="nucleotide sequence ID" value="NZ_SMKZ01000007.1"/>
</dbReference>
<dbReference type="EMBL" id="SMKZ01000007">
    <property type="protein sequence ID" value="TDE12618.1"/>
    <property type="molecule type" value="Genomic_DNA"/>
</dbReference>
<protein>
    <submittedName>
        <fullName evidence="3">Uncharacterized protein</fullName>
    </submittedName>
</protein>
<gene>
    <name evidence="3" type="ORF">E1269_07210</name>
</gene>
<accession>A0A4V2Z3G6</accession>
<proteinExistence type="predicted"/>
<keyword evidence="4" id="KW-1185">Reference proteome</keyword>
<dbReference type="AlphaFoldDB" id="A0A4V2Z3G6"/>
<organism evidence="3 4">
    <name type="scientific">Jiangella asiatica</name>
    <dbReference type="NCBI Taxonomy" id="2530372"/>
    <lineage>
        <taxon>Bacteria</taxon>
        <taxon>Bacillati</taxon>
        <taxon>Actinomycetota</taxon>
        <taxon>Actinomycetes</taxon>
        <taxon>Jiangellales</taxon>
        <taxon>Jiangellaceae</taxon>
        <taxon>Jiangella</taxon>
    </lineage>
</organism>
<evidence type="ECO:0000256" key="2">
    <source>
        <dbReference type="SAM" id="Phobius"/>
    </source>
</evidence>
<comment type="caution">
    <text evidence="3">The sequence shown here is derived from an EMBL/GenBank/DDBJ whole genome shotgun (WGS) entry which is preliminary data.</text>
</comment>
<reference evidence="3 4" key="1">
    <citation type="submission" date="2019-03" db="EMBL/GenBank/DDBJ databases">
        <title>Draft genome sequences of novel Actinobacteria.</title>
        <authorList>
            <person name="Sahin N."/>
            <person name="Ay H."/>
            <person name="Saygin H."/>
        </authorList>
    </citation>
    <scope>NUCLEOTIDE SEQUENCE [LARGE SCALE GENOMIC DNA]</scope>
    <source>
        <strain evidence="3 4">5K138</strain>
    </source>
</reference>
<feature type="compositionally biased region" description="Polar residues" evidence="1">
    <location>
        <begin position="35"/>
        <end position="44"/>
    </location>
</feature>